<reference evidence="3 4" key="1">
    <citation type="submission" date="2025-05" db="UniProtKB">
        <authorList>
            <consortium name="RefSeq"/>
        </authorList>
    </citation>
    <scope>IDENTIFICATION</scope>
</reference>
<dbReference type="Proteomes" id="UP000694888">
    <property type="component" value="Unplaced"/>
</dbReference>
<feature type="region of interest" description="Disordered" evidence="1">
    <location>
        <begin position="178"/>
        <end position="273"/>
    </location>
</feature>
<evidence type="ECO:0000313" key="2">
    <source>
        <dbReference type="Proteomes" id="UP000694888"/>
    </source>
</evidence>
<protein>
    <submittedName>
        <fullName evidence="3 4">Uncharacterized protein LOC101847611</fullName>
    </submittedName>
</protein>
<sequence>MSSMNEFSSPCTDEPLAGNPRVHQEGREYYERNAKSANWFSHENGLTAPKPEARLRSDAARDNAMKNRGSMSDNMKGYANPAVERSVHPRAVKGEAEANAVGSKGGNMRNLMENYGNLEISPRPGAKVKGWEAEEYKEREQGSTKVLLNHYSTDPVPASEMPPAPRLGLGGEEVAEKHRGEQMGPLMRLEGNKTPREPKVGRLHQTSTGSGWDEIPPQHRMRPEGEGIAQKNSSDSINDIILQNNATPPQRKGVKVLKHMTESDSPRNTPHQRVRLDGIKNLERANNREEMSAIMHGSSTPSQARPASGKKVLPHLQRSELW</sequence>
<feature type="region of interest" description="Disordered" evidence="1">
    <location>
        <begin position="1"/>
        <end position="29"/>
    </location>
</feature>
<keyword evidence="2" id="KW-1185">Reference proteome</keyword>
<feature type="compositionally biased region" description="Basic and acidic residues" evidence="1">
    <location>
        <begin position="51"/>
        <end position="65"/>
    </location>
</feature>
<feature type="compositionally biased region" description="Polar residues" evidence="1">
    <location>
        <begin position="1"/>
        <end position="11"/>
    </location>
</feature>
<proteinExistence type="predicted"/>
<evidence type="ECO:0000313" key="6">
    <source>
        <dbReference type="RefSeq" id="XP_035828253.1"/>
    </source>
</evidence>
<organism evidence="2 5">
    <name type="scientific">Aplysia californica</name>
    <name type="common">California sea hare</name>
    <dbReference type="NCBI Taxonomy" id="6500"/>
    <lineage>
        <taxon>Eukaryota</taxon>
        <taxon>Metazoa</taxon>
        <taxon>Spiralia</taxon>
        <taxon>Lophotrochozoa</taxon>
        <taxon>Mollusca</taxon>
        <taxon>Gastropoda</taxon>
        <taxon>Heterobranchia</taxon>
        <taxon>Euthyneura</taxon>
        <taxon>Tectipleura</taxon>
        <taxon>Aplysiida</taxon>
        <taxon>Aplysioidea</taxon>
        <taxon>Aplysiidae</taxon>
        <taxon>Aplysia</taxon>
    </lineage>
</organism>
<dbReference type="RefSeq" id="XP_012943402.1">
    <property type="nucleotide sequence ID" value="XM_013087948.2"/>
</dbReference>
<feature type="compositionally biased region" description="Basic and acidic residues" evidence="1">
    <location>
        <begin position="190"/>
        <end position="200"/>
    </location>
</feature>
<evidence type="ECO:0000313" key="5">
    <source>
        <dbReference type="RefSeq" id="XP_012943402.1"/>
    </source>
</evidence>
<dbReference type="RefSeq" id="XP_005108193.1">
    <property type="nucleotide sequence ID" value="XM_005108136.3"/>
</dbReference>
<gene>
    <name evidence="3 4 5 6 7" type="primary">LOC101847611</name>
</gene>
<dbReference type="GeneID" id="101847611"/>
<dbReference type="RefSeq" id="XP_035828253.1">
    <property type="nucleotide sequence ID" value="XM_035972360.1"/>
</dbReference>
<accession>A0ABM1A9I2</accession>
<evidence type="ECO:0000313" key="3">
    <source>
        <dbReference type="RefSeq" id="XP_005108192.1"/>
    </source>
</evidence>
<evidence type="ECO:0000256" key="1">
    <source>
        <dbReference type="SAM" id="MobiDB-lite"/>
    </source>
</evidence>
<dbReference type="RefSeq" id="XP_005108192.1">
    <property type="nucleotide sequence ID" value="XM_005108135.3"/>
</dbReference>
<evidence type="ECO:0000313" key="7">
    <source>
        <dbReference type="RefSeq" id="XP_035828254.1"/>
    </source>
</evidence>
<feature type="region of interest" description="Disordered" evidence="1">
    <location>
        <begin position="288"/>
        <end position="322"/>
    </location>
</feature>
<evidence type="ECO:0000313" key="4">
    <source>
        <dbReference type="RefSeq" id="XP_005108193.1"/>
    </source>
</evidence>
<dbReference type="RefSeq" id="XP_035828254.1">
    <property type="nucleotide sequence ID" value="XM_035972361.1"/>
</dbReference>
<name>A0ABM1A9I2_APLCA</name>
<feature type="region of interest" description="Disordered" evidence="1">
    <location>
        <begin position="41"/>
        <end position="77"/>
    </location>
</feature>
<feature type="compositionally biased region" description="Polar residues" evidence="1">
    <location>
        <begin position="230"/>
        <end position="248"/>
    </location>
</feature>